<dbReference type="PIRSF" id="PIRSF004640">
    <property type="entry name" value="IspG"/>
    <property type="match status" value="1"/>
</dbReference>
<dbReference type="Gene3D" id="3.30.413.10">
    <property type="entry name" value="Sulfite Reductase Hemoprotein, domain 1"/>
    <property type="match status" value="1"/>
</dbReference>
<evidence type="ECO:0000313" key="11">
    <source>
        <dbReference type="Proteomes" id="UP000630718"/>
    </source>
</evidence>
<comment type="pathway">
    <text evidence="7">Isoprenoid biosynthesis; isopentenyl diphosphate biosynthesis via DXP pathway; isopentenyl diphosphate from 1-deoxy-D-xylulose 5-phosphate: step 5/6.</text>
</comment>
<feature type="binding site" evidence="7">
    <location>
        <position position="285"/>
    </location>
    <ligand>
        <name>[4Fe-4S] cluster</name>
        <dbReference type="ChEBI" id="CHEBI:49883"/>
    </ligand>
</feature>
<evidence type="ECO:0000259" key="8">
    <source>
        <dbReference type="Pfam" id="PF04551"/>
    </source>
</evidence>
<dbReference type="EMBL" id="BNBI01000007">
    <property type="protein sequence ID" value="GHF08438.1"/>
    <property type="molecule type" value="Genomic_DNA"/>
</dbReference>
<dbReference type="Pfam" id="PF04551">
    <property type="entry name" value="GcpE"/>
    <property type="match status" value="1"/>
</dbReference>
<proteinExistence type="inferred from homology"/>
<reference evidence="10" key="2">
    <citation type="submission" date="2020-09" db="EMBL/GenBank/DDBJ databases">
        <authorList>
            <person name="Sun Q."/>
            <person name="Ohkuma M."/>
        </authorList>
    </citation>
    <scope>NUCLEOTIDE SEQUENCE</scope>
    <source>
        <strain evidence="10">JCM 4477</strain>
    </source>
</reference>
<feature type="binding site" evidence="7">
    <location>
        <position position="327"/>
    </location>
    <ligand>
        <name>[4Fe-4S] cluster</name>
        <dbReference type="ChEBI" id="CHEBI:49883"/>
    </ligand>
</feature>
<dbReference type="InterPro" id="IPR045854">
    <property type="entry name" value="NO2/SO3_Rdtase_4Fe4S_sf"/>
</dbReference>
<dbReference type="InterPro" id="IPR058578">
    <property type="entry name" value="IspG_TIM"/>
</dbReference>
<dbReference type="GO" id="GO:0141197">
    <property type="term" value="F:4-hydroxy-3-methylbut-2-enyl-diphosphate synthase activity (flavodoxin)"/>
    <property type="evidence" value="ECO:0007669"/>
    <property type="project" value="UniProtKB-EC"/>
</dbReference>
<dbReference type="EC" id="1.17.7.3" evidence="7"/>
<dbReference type="GO" id="GO:0005506">
    <property type="term" value="F:iron ion binding"/>
    <property type="evidence" value="ECO:0007669"/>
    <property type="project" value="InterPro"/>
</dbReference>
<dbReference type="SUPFAM" id="SSF56014">
    <property type="entry name" value="Nitrite and sulphite reductase 4Fe-4S domain-like"/>
    <property type="match status" value="1"/>
</dbReference>
<dbReference type="InterPro" id="IPR004588">
    <property type="entry name" value="IspG_bac-typ"/>
</dbReference>
<dbReference type="GO" id="GO:0046429">
    <property type="term" value="F:4-hydroxy-3-methylbut-2-en-1-yl diphosphate synthase activity (ferredoxin)"/>
    <property type="evidence" value="ECO:0007669"/>
    <property type="project" value="UniProtKB-UniRule"/>
</dbReference>
<dbReference type="RefSeq" id="WP_190205385.1">
    <property type="nucleotide sequence ID" value="NZ_BNBI01000007.1"/>
</dbReference>
<dbReference type="InterPro" id="IPR016425">
    <property type="entry name" value="IspG_bac"/>
</dbReference>
<sequence>MTTVGLGMPAVRPEAELPPLAERRRSRRIMVGSVPVGGDAPVSVQSMTTTVTADVNATLQQIAELTAAGCQIVRVAVPSADDVQALPAIARKSPIPVIADIHFQPKYVFAAIEAGCAAVRVNPGNIKKFDDKVGEIAKEAAAAGIPIRIGVNAGSLDRRLLEKYGRATPEALVESALWECSLFEEHGFRDIKISVKHNDPVVMIAAYRLLAERCDYPLHLGVTEAGPAFQGTIKSAAAFGALLSQGIGDTIRVSLSAPPVEEVKVGTQILEALALRERGLDIVSCPSCGRAQVDVHTLAEKVSAALEGFPAALRVAVMGCVVNGPGEAREADLGVASGNGKGQIFVKGEVIKTVPESLIVETLVEEAVRIAEERGESLDGPGPVVVTPS</sequence>
<feature type="domain" description="IspG TIM-barrel" evidence="8">
    <location>
        <begin position="27"/>
        <end position="266"/>
    </location>
</feature>
<evidence type="ECO:0000259" key="9">
    <source>
        <dbReference type="Pfam" id="PF26540"/>
    </source>
</evidence>
<dbReference type="Gene3D" id="3.20.20.20">
    <property type="entry name" value="Dihydropteroate synthase-like"/>
    <property type="match status" value="1"/>
</dbReference>
<comment type="similarity">
    <text evidence="7">Belongs to the IspG family.</text>
</comment>
<comment type="cofactor">
    <cofactor evidence="7">
        <name>[4Fe-4S] cluster</name>
        <dbReference type="ChEBI" id="CHEBI:49883"/>
    </cofactor>
    <text evidence="7">Binds 1 [4Fe-4S] cluster.</text>
</comment>
<dbReference type="PANTHER" id="PTHR30454:SF0">
    <property type="entry name" value="4-HYDROXY-3-METHYLBUT-2-EN-1-YL DIPHOSPHATE SYNTHASE (FERREDOXIN), CHLOROPLASTIC"/>
    <property type="match status" value="1"/>
</dbReference>
<keyword evidence="4 7" id="KW-0408">Iron</keyword>
<keyword evidence="5 7" id="KW-0411">Iron-sulfur</keyword>
<dbReference type="SUPFAM" id="SSF51717">
    <property type="entry name" value="Dihydropteroate synthetase-like"/>
    <property type="match status" value="1"/>
</dbReference>
<keyword evidence="2 7" id="KW-0479">Metal-binding</keyword>
<dbReference type="AlphaFoldDB" id="A0A919AHK7"/>
<dbReference type="GO" id="GO:0019288">
    <property type="term" value="P:isopentenyl diphosphate biosynthetic process, methylerythritol 4-phosphate pathway"/>
    <property type="evidence" value="ECO:0007669"/>
    <property type="project" value="UniProtKB-UniRule"/>
</dbReference>
<dbReference type="NCBIfam" id="NF001540">
    <property type="entry name" value="PRK00366.1"/>
    <property type="match status" value="1"/>
</dbReference>
<name>A0A919AHK7_9ACTN</name>
<comment type="catalytic activity">
    <reaction evidence="7">
        <text>(2E)-4-hydroxy-3-methylbut-2-enyl diphosphate + oxidized [flavodoxin] + H2O + 2 H(+) = 2-C-methyl-D-erythritol 2,4-cyclic diphosphate + reduced [flavodoxin]</text>
        <dbReference type="Rhea" id="RHEA:43604"/>
        <dbReference type="Rhea" id="RHEA-COMP:10622"/>
        <dbReference type="Rhea" id="RHEA-COMP:10623"/>
        <dbReference type="ChEBI" id="CHEBI:15377"/>
        <dbReference type="ChEBI" id="CHEBI:15378"/>
        <dbReference type="ChEBI" id="CHEBI:57618"/>
        <dbReference type="ChEBI" id="CHEBI:58210"/>
        <dbReference type="ChEBI" id="CHEBI:58483"/>
        <dbReference type="ChEBI" id="CHEBI:128753"/>
        <dbReference type="EC" id="1.17.7.3"/>
    </reaction>
</comment>
<evidence type="ECO:0000256" key="1">
    <source>
        <dbReference type="ARBA" id="ARBA00022485"/>
    </source>
</evidence>
<dbReference type="Proteomes" id="UP000630718">
    <property type="component" value="Unassembled WGS sequence"/>
</dbReference>
<protein>
    <recommendedName>
        <fullName evidence="7">4-hydroxy-3-methylbut-2-en-1-yl diphosphate synthase (flavodoxin)</fullName>
        <ecNumber evidence="7">1.17.7.3</ecNumber>
    </recommendedName>
    <alternativeName>
        <fullName evidence="7">1-hydroxy-2-methyl-2-(E)-butenyl 4-diphosphate synthase</fullName>
    </alternativeName>
</protein>
<comment type="function">
    <text evidence="7">Converts 2C-methyl-D-erythritol 2,4-cyclodiphosphate (ME-2,4cPP) into 1-hydroxy-2-methyl-2-(E)-butenyl 4-diphosphate.</text>
</comment>
<evidence type="ECO:0000256" key="5">
    <source>
        <dbReference type="ARBA" id="ARBA00023014"/>
    </source>
</evidence>
<dbReference type="PANTHER" id="PTHR30454">
    <property type="entry name" value="4-HYDROXY-3-METHYLBUT-2-EN-1-YL DIPHOSPHATE SYNTHASE"/>
    <property type="match status" value="1"/>
</dbReference>
<keyword evidence="6 7" id="KW-0414">Isoprene biosynthesis</keyword>
<feature type="binding site" evidence="7">
    <location>
        <position position="288"/>
    </location>
    <ligand>
        <name>[4Fe-4S] cluster</name>
        <dbReference type="ChEBI" id="CHEBI:49883"/>
    </ligand>
</feature>
<dbReference type="GO" id="GO:0016114">
    <property type="term" value="P:terpenoid biosynthetic process"/>
    <property type="evidence" value="ECO:0007669"/>
    <property type="project" value="InterPro"/>
</dbReference>
<organism evidence="10 11">
    <name type="scientific">Streptomyces fumanus</name>
    <dbReference type="NCBI Taxonomy" id="67302"/>
    <lineage>
        <taxon>Bacteria</taxon>
        <taxon>Bacillati</taxon>
        <taxon>Actinomycetota</taxon>
        <taxon>Actinomycetes</taxon>
        <taxon>Kitasatosporales</taxon>
        <taxon>Streptomycetaceae</taxon>
        <taxon>Streptomyces</taxon>
    </lineage>
</organism>
<gene>
    <name evidence="10" type="primary">gcpE</name>
    <name evidence="7" type="synonym">ispG</name>
    <name evidence="10" type="ORF">GCM10018772_36950</name>
</gene>
<dbReference type="HAMAP" id="MF_00159">
    <property type="entry name" value="IspG"/>
    <property type="match status" value="1"/>
</dbReference>
<dbReference type="FunFam" id="3.20.20.20:FF:000001">
    <property type="entry name" value="4-hydroxy-3-methylbut-2-en-1-yl diphosphate synthase (flavodoxin)"/>
    <property type="match status" value="1"/>
</dbReference>
<comment type="caution">
    <text evidence="10">The sequence shown here is derived from an EMBL/GenBank/DDBJ whole genome shotgun (WGS) entry which is preliminary data.</text>
</comment>
<dbReference type="InterPro" id="IPR011005">
    <property type="entry name" value="Dihydropteroate_synth-like_sf"/>
</dbReference>
<evidence type="ECO:0000256" key="7">
    <source>
        <dbReference type="HAMAP-Rule" id="MF_00159"/>
    </source>
</evidence>
<reference evidence="10" key="1">
    <citation type="journal article" date="2014" name="Int. J. Syst. Evol. Microbiol.">
        <title>Complete genome sequence of Corynebacterium casei LMG S-19264T (=DSM 44701T), isolated from a smear-ripened cheese.</title>
        <authorList>
            <consortium name="US DOE Joint Genome Institute (JGI-PGF)"/>
            <person name="Walter F."/>
            <person name="Albersmeier A."/>
            <person name="Kalinowski J."/>
            <person name="Ruckert C."/>
        </authorList>
    </citation>
    <scope>NUCLEOTIDE SEQUENCE</scope>
    <source>
        <strain evidence="10">JCM 4477</strain>
    </source>
</reference>
<dbReference type="Pfam" id="PF26540">
    <property type="entry name" value="GcpE_C"/>
    <property type="match status" value="1"/>
</dbReference>
<dbReference type="GO" id="GO:0051539">
    <property type="term" value="F:4 iron, 4 sulfur cluster binding"/>
    <property type="evidence" value="ECO:0007669"/>
    <property type="project" value="UniProtKB-UniRule"/>
</dbReference>
<keyword evidence="1 7" id="KW-0004">4Fe-4S</keyword>
<evidence type="ECO:0000256" key="4">
    <source>
        <dbReference type="ARBA" id="ARBA00023004"/>
    </source>
</evidence>
<feature type="binding site" evidence="7">
    <location>
        <position position="320"/>
    </location>
    <ligand>
        <name>[4Fe-4S] cluster</name>
        <dbReference type="ChEBI" id="CHEBI:49883"/>
    </ligand>
</feature>
<keyword evidence="11" id="KW-1185">Reference proteome</keyword>
<dbReference type="InterPro" id="IPR058579">
    <property type="entry name" value="IspG_C"/>
</dbReference>
<feature type="domain" description="IspG C-terminal" evidence="9">
    <location>
        <begin position="282"/>
        <end position="366"/>
    </location>
</feature>
<evidence type="ECO:0000256" key="3">
    <source>
        <dbReference type="ARBA" id="ARBA00023002"/>
    </source>
</evidence>
<evidence type="ECO:0000256" key="6">
    <source>
        <dbReference type="ARBA" id="ARBA00023229"/>
    </source>
</evidence>
<evidence type="ECO:0000256" key="2">
    <source>
        <dbReference type="ARBA" id="ARBA00022723"/>
    </source>
</evidence>
<keyword evidence="3 7" id="KW-0560">Oxidoreductase</keyword>
<evidence type="ECO:0000313" key="10">
    <source>
        <dbReference type="EMBL" id="GHF08438.1"/>
    </source>
</evidence>
<dbReference type="NCBIfam" id="TIGR00612">
    <property type="entry name" value="ispG_gcpE"/>
    <property type="match status" value="1"/>
</dbReference>
<accession>A0A919AHK7</accession>